<dbReference type="Gene3D" id="3.40.30.10">
    <property type="entry name" value="Glutaredoxin"/>
    <property type="match status" value="1"/>
</dbReference>
<evidence type="ECO:0000256" key="8">
    <source>
        <dbReference type="SAM" id="SignalP"/>
    </source>
</evidence>
<evidence type="ECO:0000256" key="7">
    <source>
        <dbReference type="SAM" id="Phobius"/>
    </source>
</evidence>
<evidence type="ECO:0000256" key="3">
    <source>
        <dbReference type="ARBA" id="ARBA00022692"/>
    </source>
</evidence>
<feature type="transmembrane region" description="Helical" evidence="7">
    <location>
        <begin position="411"/>
        <end position="427"/>
    </location>
</feature>
<feature type="transmembrane region" description="Helical" evidence="7">
    <location>
        <begin position="188"/>
        <end position="215"/>
    </location>
</feature>
<dbReference type="EC" id="1.8.1.8" evidence="10"/>
<sequence length="604" mass="65912">MMRFIAAFLTLIFTSFSFAFNFSSAFDSEPEFLPVDQAFSLSVNSDASGQVWATWDIADGYYLYRHQLKASSETEPSLSFTALPDGEMKQDPYFGEVEVYHQQLKLPLNVANTNLPQQIDFTLRYQGCAEKGLCYPPQTVPMSAEFITVSQSQPVAENALGDTATTAFKPSEAQQVSTLISQASFSKMLVVMFGLGLLLSLTPCVLPMIPIVSAIVVGSKAKGWSGLYLSAIYVLGMALTYAAIGALAGWFGTQLNLQAALQDPLILLLSAVLFVTLALAMFGVYELRLPSALQTRLDHLSNRSQNSRSKILGIFLAGVFATLVVSPCVSAPLAGVVLYISSTSDPLYGAAALFSMGLGMGLPLLLVGTLGSKVLPKNGAWLEDIKKLMGFAMLGLAIWLANRWLAEGWHLLLWGLLSLALASYFLHRALTGDSHPVRWLLALSAIIVGFIEIIGAASGSHTPLSPLNQLNLNQAAQHSNVEVPYYRTIGSLAELQQIQSQSSLPVVVDLYADWCISCKVTEEEVFKHPDVLPLLQQITFVQVDVTDNNSQNQAFLQQFDLFGPPAMLFFNRQDELLDHYSLVGEPTKDEVEARLQALLSNKMQ</sequence>
<keyword evidence="6 7" id="KW-0472">Membrane</keyword>
<feature type="chain" id="PRO_5008378817" evidence="8">
    <location>
        <begin position="20"/>
        <end position="604"/>
    </location>
</feature>
<organism evidence="10 11">
    <name type="scientific">Marinomonas aquimarina</name>
    <dbReference type="NCBI Taxonomy" id="295068"/>
    <lineage>
        <taxon>Bacteria</taxon>
        <taxon>Pseudomonadati</taxon>
        <taxon>Pseudomonadota</taxon>
        <taxon>Gammaproteobacteria</taxon>
        <taxon>Oceanospirillales</taxon>
        <taxon>Oceanospirillaceae</taxon>
        <taxon>Marinomonas</taxon>
    </lineage>
</organism>
<dbReference type="GO" id="GO:0005886">
    <property type="term" value="C:plasma membrane"/>
    <property type="evidence" value="ECO:0007669"/>
    <property type="project" value="UniProtKB-SubCell"/>
</dbReference>
<dbReference type="PANTHER" id="PTHR32234:SF0">
    <property type="entry name" value="THIOL:DISULFIDE INTERCHANGE PROTEIN DSBD"/>
    <property type="match status" value="1"/>
</dbReference>
<feature type="domain" description="Thioredoxin" evidence="9">
    <location>
        <begin position="461"/>
        <end position="600"/>
    </location>
</feature>
<dbReference type="PROSITE" id="PS51352">
    <property type="entry name" value="THIOREDOXIN_2"/>
    <property type="match status" value="1"/>
</dbReference>
<feature type="transmembrane region" description="Helical" evidence="7">
    <location>
        <begin position="265"/>
        <end position="287"/>
    </location>
</feature>
<proteinExistence type="predicted"/>
<gene>
    <name evidence="10" type="primary">dsbD</name>
    <name evidence="10" type="ORF">MAQ5080_00528</name>
</gene>
<dbReference type="InterPro" id="IPR013766">
    <property type="entry name" value="Thioredoxin_domain"/>
</dbReference>
<dbReference type="EMBL" id="FLOC01000002">
    <property type="protein sequence ID" value="SBS26467.1"/>
    <property type="molecule type" value="Genomic_DNA"/>
</dbReference>
<keyword evidence="8" id="KW-0732">Signal</keyword>
<dbReference type="InterPro" id="IPR036929">
    <property type="entry name" value="DsbDN_sf"/>
</dbReference>
<dbReference type="Pfam" id="PF13899">
    <property type="entry name" value="Thioredoxin_7"/>
    <property type="match status" value="1"/>
</dbReference>
<evidence type="ECO:0000256" key="6">
    <source>
        <dbReference type="ARBA" id="ARBA00023136"/>
    </source>
</evidence>
<evidence type="ECO:0000313" key="11">
    <source>
        <dbReference type="Proteomes" id="UP000092627"/>
    </source>
</evidence>
<dbReference type="Pfam" id="PF11412">
    <property type="entry name" value="DsbD_N"/>
    <property type="match status" value="1"/>
</dbReference>
<dbReference type="SUPFAM" id="SSF52833">
    <property type="entry name" value="Thioredoxin-like"/>
    <property type="match status" value="1"/>
</dbReference>
<feature type="transmembrane region" description="Helical" evidence="7">
    <location>
        <begin position="311"/>
        <end position="341"/>
    </location>
</feature>
<feature type="transmembrane region" description="Helical" evidence="7">
    <location>
        <begin position="227"/>
        <end position="253"/>
    </location>
</feature>
<evidence type="ECO:0000259" key="9">
    <source>
        <dbReference type="PROSITE" id="PS51352"/>
    </source>
</evidence>
<accession>A0A1A8T608</accession>
<comment type="subcellular location">
    <subcellularLocation>
        <location evidence="1">Cell membrane</location>
        <topology evidence="1">Multi-pass membrane protein</topology>
    </subcellularLocation>
</comment>
<feature type="transmembrane region" description="Helical" evidence="7">
    <location>
        <begin position="388"/>
        <end position="405"/>
    </location>
</feature>
<evidence type="ECO:0000256" key="1">
    <source>
        <dbReference type="ARBA" id="ARBA00004651"/>
    </source>
</evidence>
<evidence type="ECO:0000256" key="5">
    <source>
        <dbReference type="ARBA" id="ARBA00022989"/>
    </source>
</evidence>
<dbReference type="GO" id="GO:0017004">
    <property type="term" value="P:cytochrome complex assembly"/>
    <property type="evidence" value="ECO:0007669"/>
    <property type="project" value="UniProtKB-KW"/>
</dbReference>
<keyword evidence="3 7" id="KW-0812">Transmembrane</keyword>
<keyword evidence="10" id="KW-0560">Oxidoreductase</keyword>
<evidence type="ECO:0000256" key="4">
    <source>
        <dbReference type="ARBA" id="ARBA00022748"/>
    </source>
</evidence>
<dbReference type="Gene3D" id="2.60.40.1250">
    <property type="entry name" value="Thiol:disulfide interchange protein DsbD, N-terminal domain"/>
    <property type="match status" value="1"/>
</dbReference>
<reference evidence="10 11" key="1">
    <citation type="submission" date="2016-06" db="EMBL/GenBank/DDBJ databases">
        <authorList>
            <person name="Kjaerup R.B."/>
            <person name="Dalgaard T.S."/>
            <person name="Juul-Madsen H.R."/>
        </authorList>
    </citation>
    <scope>NUCLEOTIDE SEQUENCE [LARGE SCALE GENOMIC DNA]</scope>
    <source>
        <strain evidence="10 11">CECT 5080</strain>
    </source>
</reference>
<name>A0A1A8T608_9GAMM</name>
<dbReference type="Pfam" id="PF02683">
    <property type="entry name" value="DsbD_TM"/>
    <property type="match status" value="1"/>
</dbReference>
<dbReference type="AlphaFoldDB" id="A0A1A8T608"/>
<keyword evidence="2" id="KW-1003">Cell membrane</keyword>
<dbReference type="GO" id="GO:0045454">
    <property type="term" value="P:cell redox homeostasis"/>
    <property type="evidence" value="ECO:0007669"/>
    <property type="project" value="TreeGrafter"/>
</dbReference>
<dbReference type="PANTHER" id="PTHR32234">
    <property type="entry name" value="THIOL:DISULFIDE INTERCHANGE PROTEIN DSBD"/>
    <property type="match status" value="1"/>
</dbReference>
<dbReference type="InterPro" id="IPR036249">
    <property type="entry name" value="Thioredoxin-like_sf"/>
</dbReference>
<dbReference type="Proteomes" id="UP000092627">
    <property type="component" value="Unassembled WGS sequence"/>
</dbReference>
<dbReference type="InterPro" id="IPR028250">
    <property type="entry name" value="DsbDN"/>
</dbReference>
<dbReference type="RefSeq" id="WP_231870764.1">
    <property type="nucleotide sequence ID" value="NZ_FLOC01000002.1"/>
</dbReference>
<keyword evidence="11" id="KW-1185">Reference proteome</keyword>
<dbReference type="STRING" id="295068.MAQ5080_00528"/>
<dbReference type="SUPFAM" id="SSF74863">
    <property type="entry name" value="Thiol:disulfide interchange protein DsbD, N-terminal domain (DsbD-alpha)"/>
    <property type="match status" value="1"/>
</dbReference>
<evidence type="ECO:0000313" key="10">
    <source>
        <dbReference type="EMBL" id="SBS26467.1"/>
    </source>
</evidence>
<keyword evidence="4" id="KW-0201">Cytochrome c-type biogenesis</keyword>
<evidence type="ECO:0000256" key="2">
    <source>
        <dbReference type="ARBA" id="ARBA00022475"/>
    </source>
</evidence>
<dbReference type="GO" id="GO:0047134">
    <property type="term" value="F:protein-disulfide reductase [NAD(P)H] activity"/>
    <property type="evidence" value="ECO:0007669"/>
    <property type="project" value="UniProtKB-EC"/>
</dbReference>
<keyword evidence="5 7" id="KW-1133">Transmembrane helix</keyword>
<dbReference type="NCBIfam" id="NF001419">
    <property type="entry name" value="PRK00293.1"/>
    <property type="match status" value="1"/>
</dbReference>
<dbReference type="InterPro" id="IPR003834">
    <property type="entry name" value="Cyt_c_assmbl_TM_dom"/>
</dbReference>
<feature type="transmembrane region" description="Helical" evidence="7">
    <location>
        <begin position="439"/>
        <end position="459"/>
    </location>
</feature>
<feature type="signal peptide" evidence="8">
    <location>
        <begin position="1"/>
        <end position="19"/>
    </location>
</feature>
<protein>
    <submittedName>
        <fullName evidence="10">Thiol:disulfide interchange protein DsbD</fullName>
        <ecNumber evidence="10">1.8.1.8</ecNumber>
    </submittedName>
</protein>
<feature type="transmembrane region" description="Helical" evidence="7">
    <location>
        <begin position="347"/>
        <end position="367"/>
    </location>
</feature>